<sequence>MKSIINFALNNKFAIWILTILVVVTGLYSGMNMKQETMPDITMPNISIVTTYPGAAPNEVAEKVSEPIEQVVQNLQGVETVNSSSMENASSVQLEFDFDTDMDNAVNDVKEAVSKADLPDGAQDPDVSRLSINAFPVIALSISNPDQSLEELTNTVENDVVPGLKGIDGVSDVQVTGQQLQKVTIDFDKKKLDKYGLTEETVQQLIQGSDITYPLGLTNFDDEVKNLIIDGNVASTKDLKKLKIPYTPPQAGQGSAAGQGQMEQGQAGQGQMENMQGEMPGGDGQQGNASEQGAAQQGQMPDAGAQAQGSAQQGEMPNADQAGQAQMTPEIPTVTLDKLADIKLVNESESISRTNGEDSIGVQVVKGADANTVDVVNAVKDQIDEFEDDLGITSVSTFDQGEPIEESVSTMLDKALFGILFAVIIILLFLRSFKTTLISIVSIPLSLLIAIFVLHYMDITLNIMTLGALTVAIGRVIDDSIVVMENIYRRMALPNEQQHGKELIREATRQMFIPILSSTIVTIAVFLPMGLVQGQVGELFMPFALAVVFALAASLLVAITVVPMLAHSLFKKQLNNGTAAGKPKQEKKPSRLAHFYKGILEWALNHKVITFGGAVVVLVLSLFLLPVIGVNFLADQEQKMVMATYTPEPGQTHEEAEDIAADAEDLISNRDGITTYQYSLGGDSPLSMMGMGGGDNAALFFIEYDKDYENFDEESSKIIKDLNKQTDIGEWKSMDFSSMGSGMELYVYGDNLEDIQKGADDVVSIMKDNKDLEKVDSSITEAYDQYTLVANQKKLSKYGLTAAQVGMSLGETSDNSPLTTVKHDGEDVDVYVEVEKKDYKNVKDLTDVEIQTPLGTTIKVGDVMDVKEGKSPETIQRRDNKMVATVSADIKTDDAGAVSNQVQEKIDKLDLPSGVSVDFGGITEQINESFSQLGLAMLAAIAIVYFVLVVTFHGALAPFAILFSLPFTVIGSLVALWIAGEPLSVSAMIGALMLIGIVVTNAIVLIDRVIHQEKEGLTTREALLEAGATRLRPILMTALATIGALIPLAIGAEGGGLISKGLGITVIGGLISSTLLTLVIVPIVYEVLAKFRKKEM</sequence>
<evidence type="ECO:0000313" key="3">
    <source>
        <dbReference type="EMBL" id="GGB39448.1"/>
    </source>
</evidence>
<dbReference type="Gene3D" id="1.20.1640.10">
    <property type="entry name" value="Multidrug efflux transporter AcrB transmembrane domain"/>
    <property type="match status" value="3"/>
</dbReference>
<dbReference type="GO" id="GO:0005886">
    <property type="term" value="C:plasma membrane"/>
    <property type="evidence" value="ECO:0007669"/>
    <property type="project" value="TreeGrafter"/>
</dbReference>
<accession>A0A9W5TWH3</accession>
<reference evidence="3" key="2">
    <citation type="submission" date="2020-09" db="EMBL/GenBank/DDBJ databases">
        <authorList>
            <person name="Sun Q."/>
            <person name="Zhou Y."/>
        </authorList>
    </citation>
    <scope>NUCLEOTIDE SEQUENCE</scope>
    <source>
        <strain evidence="3">CGMCC 1.15454</strain>
    </source>
</reference>
<dbReference type="InterPro" id="IPR001036">
    <property type="entry name" value="Acrflvin-R"/>
</dbReference>
<dbReference type="SUPFAM" id="SSF82693">
    <property type="entry name" value="Multidrug efflux transporter AcrB pore domain, PN1, PN2, PC1 and PC2 subdomains"/>
    <property type="match status" value="2"/>
</dbReference>
<proteinExistence type="predicted"/>
<dbReference type="Proteomes" id="UP000621492">
    <property type="component" value="Unassembled WGS sequence"/>
</dbReference>
<organism evidence="3 4">
    <name type="scientific">Lentibacillus populi</name>
    <dbReference type="NCBI Taxonomy" id="1827502"/>
    <lineage>
        <taxon>Bacteria</taxon>
        <taxon>Bacillati</taxon>
        <taxon>Bacillota</taxon>
        <taxon>Bacilli</taxon>
        <taxon>Bacillales</taxon>
        <taxon>Bacillaceae</taxon>
        <taxon>Lentibacillus</taxon>
    </lineage>
</organism>
<dbReference type="Gene3D" id="3.30.70.1440">
    <property type="entry name" value="Multidrug efflux transporter AcrB pore domain"/>
    <property type="match status" value="1"/>
</dbReference>
<keyword evidence="4" id="KW-1185">Reference proteome</keyword>
<dbReference type="EMBL" id="BMJD01000009">
    <property type="protein sequence ID" value="GGB39448.1"/>
    <property type="molecule type" value="Genomic_DNA"/>
</dbReference>
<dbReference type="GO" id="GO:0042910">
    <property type="term" value="F:xenobiotic transmembrane transporter activity"/>
    <property type="evidence" value="ECO:0007669"/>
    <property type="project" value="TreeGrafter"/>
</dbReference>
<reference evidence="3" key="1">
    <citation type="journal article" date="2014" name="Int. J. Syst. Evol. Microbiol.">
        <title>Complete genome sequence of Corynebacterium casei LMG S-19264T (=DSM 44701T), isolated from a smear-ripened cheese.</title>
        <authorList>
            <consortium name="US DOE Joint Genome Institute (JGI-PGF)"/>
            <person name="Walter F."/>
            <person name="Albersmeier A."/>
            <person name="Kalinowski J."/>
            <person name="Ruckert C."/>
        </authorList>
    </citation>
    <scope>NUCLEOTIDE SEQUENCE</scope>
    <source>
        <strain evidence="3">CGMCC 1.15454</strain>
    </source>
</reference>
<gene>
    <name evidence="3" type="ORF">GCM10011409_16210</name>
</gene>
<dbReference type="PANTHER" id="PTHR32063">
    <property type="match status" value="1"/>
</dbReference>
<feature type="transmembrane region" description="Helical" evidence="2">
    <location>
        <begin position="1062"/>
        <end position="1088"/>
    </location>
</feature>
<dbReference type="Gene3D" id="3.30.70.1430">
    <property type="entry name" value="Multidrug efflux transporter AcrB pore domain"/>
    <property type="match status" value="2"/>
</dbReference>
<keyword evidence="2" id="KW-1133">Transmembrane helix</keyword>
<feature type="transmembrane region" description="Helical" evidence="2">
    <location>
        <begin position="933"/>
        <end position="952"/>
    </location>
</feature>
<comment type="caution">
    <text evidence="3">The sequence shown here is derived from an EMBL/GenBank/DDBJ whole genome shotgun (WGS) entry which is preliminary data.</text>
</comment>
<keyword evidence="2" id="KW-0812">Transmembrane</keyword>
<dbReference type="Gene3D" id="3.30.70.1320">
    <property type="entry name" value="Multidrug efflux transporter AcrB pore domain like"/>
    <property type="match status" value="2"/>
</dbReference>
<feature type="transmembrane region" description="Helical" evidence="2">
    <location>
        <begin position="608"/>
        <end position="634"/>
    </location>
</feature>
<dbReference type="PANTHER" id="PTHR32063:SF0">
    <property type="entry name" value="SWARMING MOTILITY PROTEIN SWRC"/>
    <property type="match status" value="1"/>
</dbReference>
<dbReference type="SUPFAM" id="SSF82866">
    <property type="entry name" value="Multidrug efflux transporter AcrB transmembrane domain"/>
    <property type="match status" value="2"/>
</dbReference>
<feature type="transmembrane region" description="Helical" evidence="2">
    <location>
        <begin position="1031"/>
        <end position="1050"/>
    </location>
</feature>
<feature type="transmembrane region" description="Helical" evidence="2">
    <location>
        <begin position="463"/>
        <end position="484"/>
    </location>
</feature>
<feature type="compositionally biased region" description="Low complexity" evidence="1">
    <location>
        <begin position="249"/>
        <end position="278"/>
    </location>
</feature>
<dbReference type="SUPFAM" id="SSF82714">
    <property type="entry name" value="Multidrug efflux transporter AcrB TolC docking domain, DN and DC subdomains"/>
    <property type="match status" value="1"/>
</dbReference>
<feature type="transmembrane region" description="Helical" evidence="2">
    <location>
        <begin position="543"/>
        <end position="566"/>
    </location>
</feature>
<evidence type="ECO:0000256" key="1">
    <source>
        <dbReference type="SAM" id="MobiDB-lite"/>
    </source>
</evidence>
<feature type="transmembrane region" description="Helical" evidence="2">
    <location>
        <begin position="959"/>
        <end position="979"/>
    </location>
</feature>
<dbReference type="Pfam" id="PF00873">
    <property type="entry name" value="ACR_tran"/>
    <property type="match status" value="2"/>
</dbReference>
<dbReference type="InterPro" id="IPR027463">
    <property type="entry name" value="AcrB_DN_DC_subdom"/>
</dbReference>
<dbReference type="RefSeq" id="WP_188724936.1">
    <property type="nucleotide sequence ID" value="NZ_BMJD01000009.1"/>
</dbReference>
<feature type="transmembrane region" description="Helical" evidence="2">
    <location>
        <begin position="511"/>
        <end position="531"/>
    </location>
</feature>
<feature type="compositionally biased region" description="Low complexity" evidence="1">
    <location>
        <begin position="303"/>
        <end position="314"/>
    </location>
</feature>
<evidence type="ECO:0000256" key="2">
    <source>
        <dbReference type="SAM" id="Phobius"/>
    </source>
</evidence>
<keyword evidence="2" id="KW-0472">Membrane</keyword>
<name>A0A9W5TWH3_9BACI</name>
<dbReference type="AlphaFoldDB" id="A0A9W5TWH3"/>
<feature type="transmembrane region" description="Helical" evidence="2">
    <location>
        <begin position="411"/>
        <end position="430"/>
    </location>
</feature>
<dbReference type="Gene3D" id="3.30.2090.10">
    <property type="entry name" value="Multidrug efflux transporter AcrB TolC docking domain, DN and DC subdomains"/>
    <property type="match status" value="3"/>
</dbReference>
<feature type="region of interest" description="Disordered" evidence="1">
    <location>
        <begin position="244"/>
        <end position="326"/>
    </location>
</feature>
<evidence type="ECO:0000313" key="4">
    <source>
        <dbReference type="Proteomes" id="UP000621492"/>
    </source>
</evidence>
<protein>
    <submittedName>
        <fullName evidence="3">Swarming motility protein SwrC</fullName>
    </submittedName>
</protein>
<feature type="transmembrane region" description="Helical" evidence="2">
    <location>
        <begin position="437"/>
        <end position="457"/>
    </location>
</feature>
<feature type="transmembrane region" description="Helical" evidence="2">
    <location>
        <begin position="12"/>
        <end position="31"/>
    </location>
</feature>
<feature type="compositionally biased region" description="Polar residues" evidence="1">
    <location>
        <begin position="286"/>
        <end position="299"/>
    </location>
</feature>
<feature type="transmembrane region" description="Helical" evidence="2">
    <location>
        <begin position="985"/>
        <end position="1010"/>
    </location>
</feature>